<evidence type="ECO:0000259" key="2">
    <source>
        <dbReference type="Pfam" id="PF07331"/>
    </source>
</evidence>
<proteinExistence type="predicted"/>
<feature type="domain" description="DUF1468" evidence="2">
    <location>
        <begin position="15"/>
        <end position="150"/>
    </location>
</feature>
<organism evidence="3 4">
    <name type="scientific">Falsiroseomonas frigidaquae</name>
    <dbReference type="NCBI Taxonomy" id="487318"/>
    <lineage>
        <taxon>Bacteria</taxon>
        <taxon>Pseudomonadati</taxon>
        <taxon>Pseudomonadota</taxon>
        <taxon>Alphaproteobacteria</taxon>
        <taxon>Acetobacterales</taxon>
        <taxon>Roseomonadaceae</taxon>
        <taxon>Falsiroseomonas</taxon>
    </lineage>
</organism>
<accession>A0ABX1F476</accession>
<keyword evidence="4" id="KW-1185">Reference proteome</keyword>
<dbReference type="InterPro" id="IPR009936">
    <property type="entry name" value="DUF1468"/>
</dbReference>
<feature type="transmembrane region" description="Helical" evidence="1">
    <location>
        <begin position="84"/>
        <end position="117"/>
    </location>
</feature>
<evidence type="ECO:0000313" key="4">
    <source>
        <dbReference type="Proteomes" id="UP000765160"/>
    </source>
</evidence>
<evidence type="ECO:0000256" key="1">
    <source>
        <dbReference type="SAM" id="Phobius"/>
    </source>
</evidence>
<keyword evidence="1" id="KW-0472">Membrane</keyword>
<comment type="caution">
    <text evidence="3">The sequence shown here is derived from an EMBL/GenBank/DDBJ whole genome shotgun (WGS) entry which is preliminary data.</text>
</comment>
<feature type="transmembrane region" description="Helical" evidence="1">
    <location>
        <begin position="12"/>
        <end position="30"/>
    </location>
</feature>
<evidence type="ECO:0000313" key="3">
    <source>
        <dbReference type="EMBL" id="NKE47154.1"/>
    </source>
</evidence>
<reference evidence="3 4" key="1">
    <citation type="submission" date="2020-03" db="EMBL/GenBank/DDBJ databases">
        <title>Roseomonas selenitidurans sp. nov. isolated from soil.</title>
        <authorList>
            <person name="Liu H."/>
        </authorList>
    </citation>
    <scope>NUCLEOTIDE SEQUENCE [LARGE SCALE GENOMIC DNA]</scope>
    <source>
        <strain evidence="3 4">JCM 15073</strain>
    </source>
</reference>
<dbReference type="RefSeq" id="WP_168052198.1">
    <property type="nucleotide sequence ID" value="NZ_JAATJR010000006.1"/>
</dbReference>
<protein>
    <recommendedName>
        <fullName evidence="2">DUF1468 domain-containing protein</fullName>
    </recommendedName>
</protein>
<dbReference type="Proteomes" id="UP000765160">
    <property type="component" value="Unassembled WGS sequence"/>
</dbReference>
<dbReference type="Pfam" id="PF07331">
    <property type="entry name" value="TctB"/>
    <property type="match status" value="1"/>
</dbReference>
<dbReference type="EMBL" id="JAAVTX010000006">
    <property type="protein sequence ID" value="NKE47154.1"/>
    <property type="molecule type" value="Genomic_DNA"/>
</dbReference>
<keyword evidence="1" id="KW-0812">Transmembrane</keyword>
<feature type="transmembrane region" description="Helical" evidence="1">
    <location>
        <begin position="124"/>
        <end position="145"/>
    </location>
</feature>
<name>A0ABX1F476_9PROT</name>
<feature type="transmembrane region" description="Helical" evidence="1">
    <location>
        <begin position="42"/>
        <end position="64"/>
    </location>
</feature>
<keyword evidence="1" id="KW-1133">Transmembrane helix</keyword>
<sequence>MPDTQVRRRVSWAPLLLVTLLAGVAASYLVEARGVSLSPQNLLLLQPTAWLVLLLWAVLALGYLRTPVLPQEGPRESWADVSRVVAMVAAFAGFILALEPLGYDIAIWGFTLIALIIGGERNKVALVVFPAAFGLAMIYGFRLLVPYPFPTSLL</sequence>
<gene>
    <name evidence="3" type="ORF">HB662_20415</name>
</gene>